<reference evidence="2 3" key="1">
    <citation type="submission" date="2020-02" db="EMBL/GenBank/DDBJ databases">
        <title>Draft genome sequence of Haematococcus lacustris strain NIES-144.</title>
        <authorList>
            <person name="Morimoto D."/>
            <person name="Nakagawa S."/>
            <person name="Yoshida T."/>
            <person name="Sawayama S."/>
        </authorList>
    </citation>
    <scope>NUCLEOTIDE SEQUENCE [LARGE SCALE GENOMIC DNA]</scope>
    <source>
        <strain evidence="2 3">NIES-144</strain>
    </source>
</reference>
<protein>
    <submittedName>
        <fullName evidence="2">Uncharacterized protein</fullName>
    </submittedName>
</protein>
<proteinExistence type="predicted"/>
<name>A0A6A0ACH4_HAELA</name>
<evidence type="ECO:0000313" key="3">
    <source>
        <dbReference type="Proteomes" id="UP000485058"/>
    </source>
</evidence>
<feature type="region of interest" description="Disordered" evidence="1">
    <location>
        <begin position="76"/>
        <end position="95"/>
    </location>
</feature>
<dbReference type="Proteomes" id="UP000485058">
    <property type="component" value="Unassembled WGS sequence"/>
</dbReference>
<dbReference type="AlphaFoldDB" id="A0A6A0ACH4"/>
<evidence type="ECO:0000256" key="1">
    <source>
        <dbReference type="SAM" id="MobiDB-lite"/>
    </source>
</evidence>
<dbReference type="EMBL" id="BLLF01004919">
    <property type="protein sequence ID" value="GFH30456.1"/>
    <property type="molecule type" value="Genomic_DNA"/>
</dbReference>
<sequence>MADRETVALKCVILFMQQGQPGSGAHWYNAMVALLGQTGQVVLLKCSLEMEDEMHEVQRLVIQFWERVVRSFEEQERRAGHPQEEGCEAPSSQLSSPQQLAPLALDLVWAMESTLQLLAYLIISKHHALAGCPCMTASPLDIVASLGATLA</sequence>
<gene>
    <name evidence="2" type="ORF">HaLaN_29318</name>
</gene>
<keyword evidence="3" id="KW-1185">Reference proteome</keyword>
<evidence type="ECO:0000313" key="2">
    <source>
        <dbReference type="EMBL" id="GFH30456.1"/>
    </source>
</evidence>
<accession>A0A6A0ACH4</accession>
<comment type="caution">
    <text evidence="2">The sequence shown here is derived from an EMBL/GenBank/DDBJ whole genome shotgun (WGS) entry which is preliminary data.</text>
</comment>
<feature type="non-terminal residue" evidence="2">
    <location>
        <position position="1"/>
    </location>
</feature>
<organism evidence="2 3">
    <name type="scientific">Haematococcus lacustris</name>
    <name type="common">Green alga</name>
    <name type="synonym">Haematococcus pluvialis</name>
    <dbReference type="NCBI Taxonomy" id="44745"/>
    <lineage>
        <taxon>Eukaryota</taxon>
        <taxon>Viridiplantae</taxon>
        <taxon>Chlorophyta</taxon>
        <taxon>core chlorophytes</taxon>
        <taxon>Chlorophyceae</taxon>
        <taxon>CS clade</taxon>
        <taxon>Chlamydomonadales</taxon>
        <taxon>Haematococcaceae</taxon>
        <taxon>Haematococcus</taxon>
    </lineage>
</organism>